<reference evidence="1" key="1">
    <citation type="submission" date="2023-08" db="EMBL/GenBank/DDBJ databases">
        <title>Functional and genomic diversity of the sorghum phyllosphere microbiome.</title>
        <authorList>
            <person name="Shade A."/>
        </authorList>
    </citation>
    <scope>NUCLEOTIDE SEQUENCE</scope>
    <source>
        <strain evidence="1">SORGH_AS_0885</strain>
    </source>
</reference>
<sequence>MRALLVVLSTTRRCKHISGNNFLVTLVEEVERMGGWSRGTARTGLAVFVVLLVVNGCSGTPPGEPPPETPSTQPGSAATSQGLPTIDPISVEMGPVCRQEAVVAGAQPYPGDVEHMRAFMAIEYPQLPDQAPGADGLYAPVGLDREWALPPDVVEWDDLNALICVDVVPGSEYVRLECSTQLQGRASTWDIWGSRLQVRIIDPTTAEVVAEDEPFDSDTLLPHLPCRTPPNDLAPGGHASVTDQPPGSFIARARVDGFIRTLS</sequence>
<organism evidence="1 2">
    <name type="scientific">Nocardioides zeae</name>
    <dbReference type="NCBI Taxonomy" id="1457234"/>
    <lineage>
        <taxon>Bacteria</taxon>
        <taxon>Bacillati</taxon>
        <taxon>Actinomycetota</taxon>
        <taxon>Actinomycetes</taxon>
        <taxon>Propionibacteriales</taxon>
        <taxon>Nocardioidaceae</taxon>
        <taxon>Nocardioides</taxon>
    </lineage>
</organism>
<dbReference type="Proteomes" id="UP001261666">
    <property type="component" value="Unassembled WGS sequence"/>
</dbReference>
<comment type="caution">
    <text evidence="1">The sequence shown here is derived from an EMBL/GenBank/DDBJ whole genome shotgun (WGS) entry which is preliminary data.</text>
</comment>
<dbReference type="EMBL" id="JAVIZJ010000001">
    <property type="protein sequence ID" value="MDR6208420.1"/>
    <property type="molecule type" value="Genomic_DNA"/>
</dbReference>
<protein>
    <submittedName>
        <fullName evidence="1">Uncharacterized protein</fullName>
    </submittedName>
</protein>
<name>A0ACC6ICN8_9ACTN</name>
<keyword evidence="2" id="KW-1185">Reference proteome</keyword>
<proteinExistence type="predicted"/>
<gene>
    <name evidence="1" type="ORF">QE364_000108</name>
</gene>
<evidence type="ECO:0000313" key="1">
    <source>
        <dbReference type="EMBL" id="MDR6208420.1"/>
    </source>
</evidence>
<evidence type="ECO:0000313" key="2">
    <source>
        <dbReference type="Proteomes" id="UP001261666"/>
    </source>
</evidence>
<accession>A0ACC6ICN8</accession>